<dbReference type="AlphaFoldDB" id="T1GSJ4"/>
<dbReference type="SUPFAM" id="SSF49599">
    <property type="entry name" value="TRAF domain-like"/>
    <property type="match status" value="1"/>
</dbReference>
<reference evidence="2" key="2">
    <citation type="submission" date="2015-06" db="UniProtKB">
        <authorList>
            <consortium name="EnsemblMetazoa"/>
        </authorList>
    </citation>
    <scope>IDENTIFICATION</scope>
</reference>
<dbReference type="InterPro" id="IPR049342">
    <property type="entry name" value="TRAF1-6_MATH_dom"/>
</dbReference>
<evidence type="ECO:0000259" key="1">
    <source>
        <dbReference type="PROSITE" id="PS50144"/>
    </source>
</evidence>
<dbReference type="OMA" id="CARINIW"/>
<reference evidence="3" key="1">
    <citation type="submission" date="2013-02" db="EMBL/GenBank/DDBJ databases">
        <authorList>
            <person name="Hughes D."/>
        </authorList>
    </citation>
    <scope>NUCLEOTIDE SEQUENCE</scope>
    <source>
        <strain>Durham</strain>
        <strain evidence="3">NC isolate 2 -- Noor lab</strain>
    </source>
</reference>
<protein>
    <recommendedName>
        <fullName evidence="1">MATH domain-containing protein</fullName>
    </recommendedName>
</protein>
<keyword evidence="3" id="KW-1185">Reference proteome</keyword>
<dbReference type="EMBL" id="CAQQ02392431">
    <property type="status" value="NOT_ANNOTATED_CDS"/>
    <property type="molecule type" value="Genomic_DNA"/>
</dbReference>
<dbReference type="GO" id="GO:0031663">
    <property type="term" value="P:lipopolysaccharide-mediated signaling pathway"/>
    <property type="evidence" value="ECO:0007669"/>
    <property type="project" value="TreeGrafter"/>
</dbReference>
<dbReference type="GO" id="GO:0043122">
    <property type="term" value="P:regulation of canonical NF-kappaB signal transduction"/>
    <property type="evidence" value="ECO:0007669"/>
    <property type="project" value="TreeGrafter"/>
</dbReference>
<organism evidence="2 3">
    <name type="scientific">Megaselia scalaris</name>
    <name type="common">Humpbacked fly</name>
    <name type="synonym">Phora scalaris</name>
    <dbReference type="NCBI Taxonomy" id="36166"/>
    <lineage>
        <taxon>Eukaryota</taxon>
        <taxon>Metazoa</taxon>
        <taxon>Ecdysozoa</taxon>
        <taxon>Arthropoda</taxon>
        <taxon>Hexapoda</taxon>
        <taxon>Insecta</taxon>
        <taxon>Pterygota</taxon>
        <taxon>Neoptera</taxon>
        <taxon>Endopterygota</taxon>
        <taxon>Diptera</taxon>
        <taxon>Brachycera</taxon>
        <taxon>Muscomorpha</taxon>
        <taxon>Platypezoidea</taxon>
        <taxon>Phoridae</taxon>
        <taxon>Megaseliini</taxon>
        <taxon>Megaselia</taxon>
    </lineage>
</organism>
<dbReference type="PANTHER" id="PTHR10131:SF152">
    <property type="entry name" value="TNF RECEPTOR-ASSOCIATED FACTOR 6"/>
    <property type="match status" value="1"/>
</dbReference>
<dbReference type="GO" id="GO:0061630">
    <property type="term" value="F:ubiquitin protein ligase activity"/>
    <property type="evidence" value="ECO:0007669"/>
    <property type="project" value="TreeGrafter"/>
</dbReference>
<evidence type="ECO:0000313" key="2">
    <source>
        <dbReference type="EnsemblMetazoa" id="MESCA006654-PA"/>
    </source>
</evidence>
<dbReference type="EnsemblMetazoa" id="MESCA006654-RA">
    <property type="protein sequence ID" value="MESCA006654-PA"/>
    <property type="gene ID" value="MESCA006654"/>
</dbReference>
<feature type="domain" description="MATH" evidence="1">
    <location>
        <begin position="66"/>
        <end position="212"/>
    </location>
</feature>
<sequence>MNLLLEAYKSCKIASMNNWEARKPQCEVDDNIIKAMCDRIVTLEQRCIKLESFVFNKSPVDTRYSNGVLVWEIIAFSSTLEEMKTNINTLFYSRECYISPHGYKFCARINIWVDKETNTEFLSLHIHFMESENDCHLDWPFTGRIKFSMIHPRDSHLNQNDTFMSSKDTLAFNRPKEKINSRGFGYHNYMKVSDIIEKGFVENDRLLIKIEVNVV</sequence>
<name>T1GSJ4_MEGSC</name>
<dbReference type="PROSITE" id="PS50144">
    <property type="entry name" value="MATH"/>
    <property type="match status" value="1"/>
</dbReference>
<dbReference type="InterPro" id="IPR002083">
    <property type="entry name" value="MATH/TRAF_dom"/>
</dbReference>
<dbReference type="InterPro" id="IPR008974">
    <property type="entry name" value="TRAF-like"/>
</dbReference>
<dbReference type="STRING" id="36166.T1GSJ4"/>
<dbReference type="Proteomes" id="UP000015102">
    <property type="component" value="Unassembled WGS sequence"/>
</dbReference>
<dbReference type="Pfam" id="PF21355">
    <property type="entry name" value="TRAF-mep_MATH"/>
    <property type="match status" value="1"/>
</dbReference>
<accession>T1GSJ4</accession>
<evidence type="ECO:0000313" key="3">
    <source>
        <dbReference type="Proteomes" id="UP000015102"/>
    </source>
</evidence>
<dbReference type="GO" id="GO:0045087">
    <property type="term" value="P:innate immune response"/>
    <property type="evidence" value="ECO:0007669"/>
    <property type="project" value="TreeGrafter"/>
</dbReference>
<dbReference type="PANTHER" id="PTHR10131">
    <property type="entry name" value="TNF RECEPTOR ASSOCIATED FACTOR"/>
    <property type="match status" value="1"/>
</dbReference>
<proteinExistence type="predicted"/>
<dbReference type="HOGENOM" id="CLU_1284597_0_0_1"/>
<dbReference type="Gene3D" id="2.60.210.10">
    <property type="entry name" value="Apoptosis, Tumor Necrosis Factor Receptor Associated Protein 2, Chain A"/>
    <property type="match status" value="1"/>
</dbReference>